<evidence type="ECO:0000256" key="5">
    <source>
        <dbReference type="ARBA" id="ARBA00022723"/>
    </source>
</evidence>
<evidence type="ECO:0000256" key="4">
    <source>
        <dbReference type="ARBA" id="ARBA00022679"/>
    </source>
</evidence>
<dbReference type="EC" id="2.3.2.27" evidence="3"/>
<dbReference type="GO" id="GO:0006302">
    <property type="term" value="P:double-strand break repair"/>
    <property type="evidence" value="ECO:0007669"/>
    <property type="project" value="TreeGrafter"/>
</dbReference>
<keyword evidence="9" id="KW-0862">Zinc</keyword>
<keyword evidence="8" id="KW-0833">Ubl conjugation pathway</keyword>
<dbReference type="AlphaFoldDB" id="A0A3Q7X8L4"/>
<keyword evidence="4" id="KW-0808">Transferase</keyword>
<evidence type="ECO:0000256" key="9">
    <source>
        <dbReference type="ARBA" id="ARBA00022833"/>
    </source>
</evidence>
<keyword evidence="7 11" id="KW-0863">Zinc-finger</keyword>
<feature type="region of interest" description="Disordered" evidence="13">
    <location>
        <begin position="117"/>
        <end position="147"/>
    </location>
</feature>
<accession>A0A3Q7X8L4</accession>
<evidence type="ECO:0000256" key="12">
    <source>
        <dbReference type="SAM" id="Coils"/>
    </source>
</evidence>
<dbReference type="PANTHER" id="PTHR23328:SF0">
    <property type="entry name" value="RING-TYPE DOMAIN-CONTAINING PROTEIN"/>
    <property type="match status" value="1"/>
</dbReference>
<dbReference type="Pfam" id="PF13923">
    <property type="entry name" value="zf-C3HC4_2"/>
    <property type="match status" value="1"/>
</dbReference>
<dbReference type="Gene3D" id="3.30.40.10">
    <property type="entry name" value="Zinc/RING finger domain, C3HC4 (zinc finger)"/>
    <property type="match status" value="1"/>
</dbReference>
<organism evidence="15 16">
    <name type="scientific">Cicer arietinum</name>
    <name type="common">Chickpea</name>
    <name type="synonym">Garbanzo</name>
    <dbReference type="NCBI Taxonomy" id="3827"/>
    <lineage>
        <taxon>Eukaryota</taxon>
        <taxon>Viridiplantae</taxon>
        <taxon>Streptophyta</taxon>
        <taxon>Embryophyta</taxon>
        <taxon>Tracheophyta</taxon>
        <taxon>Spermatophyta</taxon>
        <taxon>Magnoliopsida</taxon>
        <taxon>eudicotyledons</taxon>
        <taxon>Gunneridae</taxon>
        <taxon>Pentapetalae</taxon>
        <taxon>rosids</taxon>
        <taxon>fabids</taxon>
        <taxon>Fabales</taxon>
        <taxon>Fabaceae</taxon>
        <taxon>Papilionoideae</taxon>
        <taxon>50 kb inversion clade</taxon>
        <taxon>NPAAA clade</taxon>
        <taxon>Hologalegina</taxon>
        <taxon>IRL clade</taxon>
        <taxon>Cicereae</taxon>
        <taxon>Cicer</taxon>
    </lineage>
</organism>
<name>A0A3Q7X8L4_CICAR</name>
<dbReference type="OrthoDB" id="6105938at2759"/>
<dbReference type="GO" id="GO:0005634">
    <property type="term" value="C:nucleus"/>
    <property type="evidence" value="ECO:0007669"/>
    <property type="project" value="UniProtKB-SubCell"/>
</dbReference>
<dbReference type="GO" id="GO:0061630">
    <property type="term" value="F:ubiquitin protein ligase activity"/>
    <property type="evidence" value="ECO:0007669"/>
    <property type="project" value="UniProtKB-EC"/>
</dbReference>
<evidence type="ECO:0000256" key="8">
    <source>
        <dbReference type="ARBA" id="ARBA00022786"/>
    </source>
</evidence>
<evidence type="ECO:0000256" key="10">
    <source>
        <dbReference type="ARBA" id="ARBA00023242"/>
    </source>
</evidence>
<dbReference type="SUPFAM" id="SSF57850">
    <property type="entry name" value="RING/U-box"/>
    <property type="match status" value="1"/>
</dbReference>
<dbReference type="SMART" id="SM00184">
    <property type="entry name" value="RING"/>
    <property type="match status" value="1"/>
</dbReference>
<dbReference type="InterPro" id="IPR013083">
    <property type="entry name" value="Znf_RING/FYVE/PHD"/>
</dbReference>
<feature type="compositionally biased region" description="Basic and acidic residues" evidence="13">
    <location>
        <begin position="120"/>
        <end position="130"/>
    </location>
</feature>
<dbReference type="GeneID" id="105851930"/>
<reference evidence="16" key="2">
    <citation type="submission" date="2025-08" db="UniProtKB">
        <authorList>
            <consortium name="RefSeq"/>
        </authorList>
    </citation>
    <scope>IDENTIFICATION</scope>
    <source>
        <tissue evidence="16">Etiolated seedlings</tissue>
    </source>
</reference>
<dbReference type="RefSeq" id="XP_027189984.1">
    <property type="nucleotide sequence ID" value="XM_027334183.1"/>
</dbReference>
<dbReference type="GO" id="GO:0035861">
    <property type="term" value="C:site of double-strand break"/>
    <property type="evidence" value="ECO:0007669"/>
    <property type="project" value="TreeGrafter"/>
</dbReference>
<keyword evidence="10" id="KW-0539">Nucleus</keyword>
<reference evidence="15" key="1">
    <citation type="journal article" date="2013" name="Nat. Biotechnol.">
        <title>Draft genome sequence of chickpea (Cicer arietinum) provides a resource for trait improvement.</title>
        <authorList>
            <person name="Varshney R.K."/>
            <person name="Song C."/>
            <person name="Saxena R.K."/>
            <person name="Azam S."/>
            <person name="Yu S."/>
            <person name="Sharpe A.G."/>
            <person name="Cannon S."/>
            <person name="Baek J."/>
            <person name="Rosen B.D."/>
            <person name="Tar'an B."/>
            <person name="Millan T."/>
            <person name="Zhang X."/>
            <person name="Ramsay L.D."/>
            <person name="Iwata A."/>
            <person name="Wang Y."/>
            <person name="Nelson W."/>
            <person name="Farmer A.D."/>
            <person name="Gaur P.M."/>
            <person name="Soderlund C."/>
            <person name="Penmetsa R.V."/>
            <person name="Xu C."/>
            <person name="Bharti A.K."/>
            <person name="He W."/>
            <person name="Winter P."/>
            <person name="Zhao S."/>
            <person name="Hane J.K."/>
            <person name="Carrasquilla-Garcia N."/>
            <person name="Condie J.A."/>
            <person name="Upadhyaya H.D."/>
            <person name="Luo M.C."/>
            <person name="Thudi M."/>
            <person name="Gowda C.L."/>
            <person name="Singh N.P."/>
            <person name="Lichtenzveig J."/>
            <person name="Gali K.K."/>
            <person name="Rubio J."/>
            <person name="Nadarajan N."/>
            <person name="Dolezel J."/>
            <person name="Bansal K.C."/>
            <person name="Xu X."/>
            <person name="Edwards D."/>
            <person name="Zhang G."/>
            <person name="Kahl G."/>
            <person name="Gil J."/>
            <person name="Singh K.B."/>
            <person name="Datta S.K."/>
            <person name="Jackson S.A."/>
            <person name="Wang J."/>
            <person name="Cook D.R."/>
        </authorList>
    </citation>
    <scope>NUCLEOTIDE SEQUENCE [LARGE SCALE GENOMIC DNA]</scope>
    <source>
        <strain evidence="15">cv. CDC Frontier</strain>
    </source>
</reference>
<feature type="coiled-coil region" evidence="12">
    <location>
        <begin position="154"/>
        <end position="188"/>
    </location>
</feature>
<evidence type="ECO:0000256" key="11">
    <source>
        <dbReference type="PROSITE-ProRule" id="PRU00175"/>
    </source>
</evidence>
<evidence type="ECO:0000256" key="6">
    <source>
        <dbReference type="ARBA" id="ARBA00022763"/>
    </source>
</evidence>
<dbReference type="GO" id="GO:0031491">
    <property type="term" value="F:nucleosome binding"/>
    <property type="evidence" value="ECO:0007669"/>
    <property type="project" value="TreeGrafter"/>
</dbReference>
<dbReference type="KEGG" id="cam:105851930"/>
<comment type="subcellular location">
    <subcellularLocation>
        <location evidence="2">Nucleus</location>
    </subcellularLocation>
</comment>
<keyword evidence="12" id="KW-0175">Coiled coil</keyword>
<evidence type="ECO:0000313" key="16">
    <source>
        <dbReference type="RefSeq" id="XP_027189984.1"/>
    </source>
</evidence>
<dbReference type="InterPro" id="IPR001841">
    <property type="entry name" value="Znf_RING"/>
</dbReference>
<dbReference type="PROSITE" id="PS00518">
    <property type="entry name" value="ZF_RING_1"/>
    <property type="match status" value="1"/>
</dbReference>
<evidence type="ECO:0000256" key="1">
    <source>
        <dbReference type="ARBA" id="ARBA00000900"/>
    </source>
</evidence>
<evidence type="ECO:0000256" key="3">
    <source>
        <dbReference type="ARBA" id="ARBA00012483"/>
    </source>
</evidence>
<comment type="catalytic activity">
    <reaction evidence="1">
        <text>S-ubiquitinyl-[E2 ubiquitin-conjugating enzyme]-L-cysteine + [acceptor protein]-L-lysine = [E2 ubiquitin-conjugating enzyme]-L-cysteine + N(6)-ubiquitinyl-[acceptor protein]-L-lysine.</text>
        <dbReference type="EC" id="2.3.2.27"/>
    </reaction>
</comment>
<keyword evidence="15" id="KW-1185">Reference proteome</keyword>
<dbReference type="Proteomes" id="UP000087171">
    <property type="component" value="Chromosome Ca4"/>
</dbReference>
<evidence type="ECO:0000259" key="14">
    <source>
        <dbReference type="PROSITE" id="PS50089"/>
    </source>
</evidence>
<dbReference type="GO" id="GO:0008270">
    <property type="term" value="F:zinc ion binding"/>
    <property type="evidence" value="ECO:0007669"/>
    <property type="project" value="UniProtKB-KW"/>
</dbReference>
<proteinExistence type="predicted"/>
<keyword evidence="5" id="KW-0479">Metal-binding</keyword>
<feature type="domain" description="RING-type" evidence="14">
    <location>
        <begin position="40"/>
        <end position="79"/>
    </location>
</feature>
<dbReference type="STRING" id="3827.A0A3Q7X8L4"/>
<dbReference type="PROSITE" id="PS50089">
    <property type="entry name" value="ZF_RING_2"/>
    <property type="match status" value="1"/>
</dbReference>
<protein>
    <recommendedName>
        <fullName evidence="3">RING-type E3 ubiquitin transferase</fullName>
        <ecNumber evidence="3">2.3.2.27</ecNumber>
    </recommendedName>
</protein>
<evidence type="ECO:0000313" key="15">
    <source>
        <dbReference type="Proteomes" id="UP000087171"/>
    </source>
</evidence>
<evidence type="ECO:0000256" key="2">
    <source>
        <dbReference type="ARBA" id="ARBA00004123"/>
    </source>
</evidence>
<gene>
    <name evidence="16" type="primary">LOC105851930</name>
</gene>
<dbReference type="InterPro" id="IPR051657">
    <property type="entry name" value="RNF168/RNF169_E3_ubiq-ligase"/>
</dbReference>
<dbReference type="InterPro" id="IPR017907">
    <property type="entry name" value="Znf_RING_CS"/>
</dbReference>
<keyword evidence="6" id="KW-0227">DNA damage</keyword>
<evidence type="ECO:0000256" key="7">
    <source>
        <dbReference type="ARBA" id="ARBA00022771"/>
    </source>
</evidence>
<dbReference type="PANTHER" id="PTHR23328">
    <property type="entry name" value="RING-TYPE DOMAIN-CONTAINING PROTEIN"/>
    <property type="match status" value="1"/>
</dbReference>
<evidence type="ECO:0000256" key="13">
    <source>
        <dbReference type="SAM" id="MobiDB-lite"/>
    </source>
</evidence>
<sequence>MLGFICTVSTLMDGKNSSLSSTHSALVPPNIDQLREEFSCAICLDLFFEPTTTSCGHSFCRKCLRAFMERFHKRCPICRQWMRRGGSCTVSTVMWNTIQLLFPHDVEARKVTNVLNSQQEPHDPTIERDNTSAQPNGNMEPLGESRQVITTTDFNDLRTVITELRRDHDELRRDVDQQREILQQMLVRIPPPPPPSPS</sequence>